<dbReference type="GO" id="GO:0008584">
    <property type="term" value="P:male gonad development"/>
    <property type="evidence" value="ECO:0000318"/>
    <property type="project" value="GO_Central"/>
</dbReference>
<dbReference type="SMART" id="SM00608">
    <property type="entry name" value="ACR"/>
    <property type="match status" value="1"/>
</dbReference>
<sequence>MSFKTGAIGPRLMRIMESGGKGIGNRLVSQLGACLVLLGFIFPTYSSSYEVIIPRQLIPTKEDDHAYIIKAAGKEYIIRLKPKMHVPVQNFPVFTYDSQGKQIESQPYIPRACYYEGHVEGVMDSLVTLSTCNGLKGYLKIGDKDYGIKPIKDSSTFQHLLYLTEDLEANSSGCGMRGEEAERQAEEPKRRASRSHKDLHTNPTHPKYIEIYIVVDHAMFLIESANETIVLQLVLDVLNMVDAHYRPLNVHITIMGLEIWTNGNHIDITKDITTTLNEFNTWKLAHFDMFPHHDTTHLFFHQNFSDSFGKAFQGGICKQELAVGVEAYVESDLILFVKAVSHELGHHLGLVDDDHTCFCGPYQDCIMSSYYSTVSMFSNCSFNTFLELALLDKLECLRNVPHNVEVVKRCGNSVLDIGEECDCGGPEQCRGDECCNPDCTFKGKATCSTGPCCKNCRYLPSGQVCRTKISECDLPEYCPGDSQWCRTDLYVQDGTPCSEQASFCYEKKCWTHNFLCDRVFGKGSRVAPESCFRALNTVGSAIGNCGGNRIREEYVKCKVKDVLCGRIHCTDVEVVPNDIKFMKIVWVPLAKTQCWSIDYQGEVDRYDLGVVPDGTMCGPKRICMNRTCIPATILRSQCNPEKKCSGRGICNNNNNCHCNEGWAPPFCKYWGTGGSIDGGFPLMSWSTSLVRYTFGTIIPLALLSIAAITVIVPKLLSMIPKLAQWWGLRSRTIRISQSSMIESTRDRGRAVNVDHMGFAIPSRTPV</sequence>
<feature type="domain" description="Disintegrin" evidence="20">
    <location>
        <begin position="407"/>
        <end position="493"/>
    </location>
</feature>
<dbReference type="InterPro" id="IPR001762">
    <property type="entry name" value="Disintegrin_dom"/>
</dbReference>
<evidence type="ECO:0000256" key="11">
    <source>
        <dbReference type="ARBA" id="ARBA00023136"/>
    </source>
</evidence>
<evidence type="ECO:0000256" key="15">
    <source>
        <dbReference type="PROSITE-ProRule" id="PRU00076"/>
    </source>
</evidence>
<dbReference type="PROSITE" id="PS50214">
    <property type="entry name" value="DISINTEGRIN_2"/>
    <property type="match status" value="1"/>
</dbReference>
<dbReference type="InterPro" id="IPR036436">
    <property type="entry name" value="Disintegrin_dom_sf"/>
</dbReference>
<evidence type="ECO:0000256" key="1">
    <source>
        <dbReference type="ARBA" id="ARBA00001947"/>
    </source>
</evidence>
<keyword evidence="8" id="KW-0378">Hydrolase</keyword>
<evidence type="ECO:0000256" key="9">
    <source>
        <dbReference type="ARBA" id="ARBA00022833"/>
    </source>
</evidence>
<evidence type="ECO:0000256" key="17">
    <source>
        <dbReference type="SAM" id="MobiDB-lite"/>
    </source>
</evidence>
<dbReference type="PROSITE" id="PS50215">
    <property type="entry name" value="ADAM_MEPRO"/>
    <property type="match status" value="1"/>
</dbReference>
<evidence type="ECO:0000313" key="22">
    <source>
        <dbReference type="Ensembl" id="ENSACAP00000009157.3"/>
    </source>
</evidence>
<dbReference type="InterPro" id="IPR001590">
    <property type="entry name" value="Peptidase_M12B"/>
</dbReference>
<keyword evidence="10 18" id="KW-1133">Transmembrane helix</keyword>
<evidence type="ECO:0000256" key="3">
    <source>
        <dbReference type="ARBA" id="ARBA00004613"/>
    </source>
</evidence>
<dbReference type="InterPro" id="IPR000742">
    <property type="entry name" value="EGF"/>
</dbReference>
<evidence type="ECO:0000259" key="21">
    <source>
        <dbReference type="PROSITE" id="PS50215"/>
    </source>
</evidence>
<dbReference type="GO" id="GO:0004222">
    <property type="term" value="F:metalloendopeptidase activity"/>
    <property type="evidence" value="ECO:0000318"/>
    <property type="project" value="GO_Central"/>
</dbReference>
<evidence type="ECO:0000256" key="6">
    <source>
        <dbReference type="ARBA" id="ARBA00022692"/>
    </source>
</evidence>
<evidence type="ECO:0000256" key="14">
    <source>
        <dbReference type="PROSITE-ProRule" id="PRU00068"/>
    </source>
</evidence>
<proteinExistence type="predicted"/>
<feature type="disulfide bond" evidence="14">
    <location>
        <begin position="465"/>
        <end position="485"/>
    </location>
</feature>
<dbReference type="Proteomes" id="UP000001646">
    <property type="component" value="Unplaced"/>
</dbReference>
<dbReference type="PANTHER" id="PTHR11905:SF120">
    <property type="entry name" value="DISINTEGRIN AND METALLOPROTEINASE DOMAIN-CONTAINING PROTEIN 1A"/>
    <property type="match status" value="1"/>
</dbReference>
<dbReference type="Ensembl" id="ENSACAT00000009350.3">
    <property type="protein sequence ID" value="ENSACAP00000009157.3"/>
    <property type="gene ID" value="ENSACAG00000009370.3"/>
</dbReference>
<comment type="subcellular location">
    <subcellularLocation>
        <location evidence="2">Membrane</location>
        <topology evidence="2">Single-pass type I membrane protein</topology>
    </subcellularLocation>
    <subcellularLocation>
        <location evidence="3">Secreted</location>
    </subcellularLocation>
</comment>
<evidence type="ECO:0000256" key="18">
    <source>
        <dbReference type="SAM" id="Phobius"/>
    </source>
</evidence>
<keyword evidence="12 15" id="KW-1015">Disulfide bond</keyword>
<keyword evidence="4" id="KW-0964">Secreted</keyword>
<keyword evidence="7" id="KW-0479">Metal-binding</keyword>
<evidence type="ECO:0000256" key="7">
    <source>
        <dbReference type="ARBA" id="ARBA00022723"/>
    </source>
</evidence>
<comment type="cofactor">
    <cofactor evidence="1">
        <name>Zn(2+)</name>
        <dbReference type="ChEBI" id="CHEBI:29105"/>
    </cofactor>
</comment>
<dbReference type="PANTHER" id="PTHR11905">
    <property type="entry name" value="ADAM A DISINTEGRIN AND METALLOPROTEASE DOMAIN"/>
    <property type="match status" value="1"/>
</dbReference>
<evidence type="ECO:0000259" key="20">
    <source>
        <dbReference type="PROSITE" id="PS50214"/>
    </source>
</evidence>
<dbReference type="InterPro" id="IPR002870">
    <property type="entry name" value="Peptidase_M12B_N"/>
</dbReference>
<dbReference type="InParanoid" id="H9GF33"/>
<dbReference type="GeneID" id="103279958"/>
<feature type="domain" description="Peptidase M12B" evidence="21">
    <location>
        <begin position="207"/>
        <end position="401"/>
    </location>
</feature>
<dbReference type="RefSeq" id="XP_008115539.1">
    <property type="nucleotide sequence ID" value="XM_008117332.3"/>
</dbReference>
<dbReference type="PROSITE" id="PS01186">
    <property type="entry name" value="EGF_2"/>
    <property type="match status" value="1"/>
</dbReference>
<evidence type="ECO:0000256" key="13">
    <source>
        <dbReference type="ARBA" id="ARBA00023240"/>
    </source>
</evidence>
<dbReference type="AlphaFoldDB" id="H9GF33"/>
<dbReference type="PROSITE" id="PS50026">
    <property type="entry name" value="EGF_3"/>
    <property type="match status" value="1"/>
</dbReference>
<dbReference type="FunFam" id="4.10.70.10:FF:000001">
    <property type="entry name" value="Disintegrin and metalloproteinase domain-containing protein 22"/>
    <property type="match status" value="1"/>
</dbReference>
<dbReference type="Bgee" id="ENSACAG00000009370">
    <property type="expression patterns" value="Expressed in heart and 1 other cell type or tissue"/>
</dbReference>
<organism evidence="22 23">
    <name type="scientific">Anolis carolinensis</name>
    <name type="common">Green anole</name>
    <name type="synonym">American chameleon</name>
    <dbReference type="NCBI Taxonomy" id="28377"/>
    <lineage>
        <taxon>Eukaryota</taxon>
        <taxon>Metazoa</taxon>
        <taxon>Chordata</taxon>
        <taxon>Craniata</taxon>
        <taxon>Vertebrata</taxon>
        <taxon>Euteleostomi</taxon>
        <taxon>Lepidosauria</taxon>
        <taxon>Squamata</taxon>
        <taxon>Bifurcata</taxon>
        <taxon>Unidentata</taxon>
        <taxon>Episquamata</taxon>
        <taxon>Toxicofera</taxon>
        <taxon>Iguania</taxon>
        <taxon>Dactyloidae</taxon>
        <taxon>Anolis</taxon>
    </lineage>
</organism>
<dbReference type="Pfam" id="PF00200">
    <property type="entry name" value="Disintegrin"/>
    <property type="match status" value="1"/>
</dbReference>
<feature type="active site" evidence="16">
    <location>
        <position position="343"/>
    </location>
</feature>
<dbReference type="GO" id="GO:0009897">
    <property type="term" value="C:external side of plasma membrane"/>
    <property type="evidence" value="ECO:0000318"/>
    <property type="project" value="GO_Central"/>
</dbReference>
<dbReference type="HOGENOM" id="CLU_012714_4_1_1"/>
<dbReference type="InterPro" id="IPR006586">
    <property type="entry name" value="ADAM_Cys-rich"/>
</dbReference>
<reference evidence="22" key="3">
    <citation type="submission" date="2025-09" db="UniProtKB">
        <authorList>
            <consortium name="Ensembl"/>
        </authorList>
    </citation>
    <scope>IDENTIFICATION</scope>
</reference>
<dbReference type="Pfam" id="PF08516">
    <property type="entry name" value="ADAM_CR"/>
    <property type="match status" value="1"/>
</dbReference>
<evidence type="ECO:0000256" key="12">
    <source>
        <dbReference type="ARBA" id="ARBA00023157"/>
    </source>
</evidence>
<keyword evidence="9" id="KW-0862">Zinc</keyword>
<dbReference type="InterPro" id="IPR034027">
    <property type="entry name" value="Reprolysin_adamalysin"/>
</dbReference>
<dbReference type="Gene3D" id="3.40.390.10">
    <property type="entry name" value="Collagenase (Catalytic Domain)"/>
    <property type="match status" value="1"/>
</dbReference>
<feature type="domain" description="EGF-like" evidence="19">
    <location>
        <begin position="634"/>
        <end position="668"/>
    </location>
</feature>
<dbReference type="Gene3D" id="4.10.70.10">
    <property type="entry name" value="Disintegrin domain"/>
    <property type="match status" value="1"/>
</dbReference>
<keyword evidence="11 18" id="KW-0472">Membrane</keyword>
<dbReference type="GO" id="GO:0005576">
    <property type="term" value="C:extracellular region"/>
    <property type="evidence" value="ECO:0007669"/>
    <property type="project" value="UniProtKB-SubCell"/>
</dbReference>
<evidence type="ECO:0000313" key="23">
    <source>
        <dbReference type="Proteomes" id="UP000001646"/>
    </source>
</evidence>
<accession>H9GF33</accession>
<protein>
    <recommendedName>
        <fullName evidence="24">ADAM metallopeptidase domain 21</fullName>
    </recommendedName>
</protein>
<dbReference type="PROSITE" id="PS00427">
    <property type="entry name" value="DISINTEGRIN_1"/>
    <property type="match status" value="1"/>
</dbReference>
<evidence type="ECO:0000256" key="16">
    <source>
        <dbReference type="PROSITE-ProRule" id="PRU00276"/>
    </source>
</evidence>
<evidence type="ECO:0000256" key="2">
    <source>
        <dbReference type="ARBA" id="ARBA00004479"/>
    </source>
</evidence>
<dbReference type="SMART" id="SM00050">
    <property type="entry name" value="DISIN"/>
    <property type="match status" value="1"/>
</dbReference>
<reference evidence="22" key="2">
    <citation type="submission" date="2025-08" db="UniProtKB">
        <authorList>
            <consortium name="Ensembl"/>
        </authorList>
    </citation>
    <scope>IDENTIFICATION</scope>
</reference>
<dbReference type="InterPro" id="IPR024079">
    <property type="entry name" value="MetalloPept_cat_dom_sf"/>
</dbReference>
<feature type="transmembrane region" description="Helical" evidence="18">
    <location>
        <begin position="692"/>
        <end position="712"/>
    </location>
</feature>
<evidence type="ECO:0000259" key="19">
    <source>
        <dbReference type="PROSITE" id="PS50026"/>
    </source>
</evidence>
<dbReference type="OrthoDB" id="5951731at2759"/>
<dbReference type="KEGG" id="acs:103279958"/>
<reference evidence="22" key="1">
    <citation type="submission" date="2009-12" db="EMBL/GenBank/DDBJ databases">
        <title>The Genome Sequence of Anolis carolinensis (Green Anole Lizard).</title>
        <authorList>
            <consortium name="The Genome Sequencing Platform"/>
            <person name="Di Palma F."/>
            <person name="Alfoldi J."/>
            <person name="Heiman D."/>
            <person name="Young S."/>
            <person name="Grabherr M."/>
            <person name="Johnson J."/>
            <person name="Lander E.S."/>
            <person name="Lindblad-Toh K."/>
        </authorList>
    </citation>
    <scope>NUCLEOTIDE SEQUENCE [LARGE SCALE GENOMIC DNA]</scope>
    <source>
        <strain evidence="22">JBL SC #1</strain>
    </source>
</reference>
<evidence type="ECO:0000256" key="4">
    <source>
        <dbReference type="ARBA" id="ARBA00022525"/>
    </source>
</evidence>
<dbReference type="Pfam" id="PF01562">
    <property type="entry name" value="Pep_M12B_propep"/>
    <property type="match status" value="1"/>
</dbReference>
<keyword evidence="13" id="KW-1199">Hemostasis impairing toxin</keyword>
<evidence type="ECO:0008006" key="24">
    <source>
        <dbReference type="Google" id="ProtNLM"/>
    </source>
</evidence>
<dbReference type="SUPFAM" id="SSF55486">
    <property type="entry name" value="Metalloproteases ('zincins'), catalytic domain"/>
    <property type="match status" value="1"/>
</dbReference>
<gene>
    <name evidence="22" type="primary">LOC103279958</name>
</gene>
<dbReference type="InterPro" id="IPR018358">
    <property type="entry name" value="Disintegrin_CS"/>
</dbReference>
<keyword evidence="15" id="KW-0245">EGF-like domain</keyword>
<keyword evidence="23" id="KW-1185">Reference proteome</keyword>
<dbReference type="GO" id="GO:0005886">
    <property type="term" value="C:plasma membrane"/>
    <property type="evidence" value="ECO:0000318"/>
    <property type="project" value="GO_Central"/>
</dbReference>
<dbReference type="Pfam" id="PF01421">
    <property type="entry name" value="Reprolysin"/>
    <property type="match status" value="1"/>
</dbReference>
<dbReference type="GO" id="GO:1990913">
    <property type="term" value="C:sperm head plasma membrane"/>
    <property type="evidence" value="ECO:0000318"/>
    <property type="project" value="GO_Central"/>
</dbReference>
<evidence type="ECO:0000256" key="8">
    <source>
        <dbReference type="ARBA" id="ARBA00022801"/>
    </source>
</evidence>
<comment type="caution">
    <text evidence="15">Lacks conserved residue(s) required for the propagation of feature annotation.</text>
</comment>
<dbReference type="eggNOG" id="KOG3607">
    <property type="taxonomic scope" value="Eukaryota"/>
</dbReference>
<feature type="region of interest" description="Disordered" evidence="17">
    <location>
        <begin position="171"/>
        <end position="202"/>
    </location>
</feature>
<dbReference type="GO" id="GO:0006508">
    <property type="term" value="P:proteolysis"/>
    <property type="evidence" value="ECO:0000318"/>
    <property type="project" value="GO_Central"/>
</dbReference>
<dbReference type="GO" id="GO:0090729">
    <property type="term" value="F:toxin activity"/>
    <property type="evidence" value="ECO:0007669"/>
    <property type="project" value="UniProtKB-KW"/>
</dbReference>
<feature type="compositionally biased region" description="Basic and acidic residues" evidence="17">
    <location>
        <begin position="177"/>
        <end position="200"/>
    </location>
</feature>
<evidence type="ECO:0000256" key="5">
    <source>
        <dbReference type="ARBA" id="ARBA00022656"/>
    </source>
</evidence>
<feature type="disulfide bond" evidence="15">
    <location>
        <begin position="658"/>
        <end position="667"/>
    </location>
</feature>
<dbReference type="GeneTree" id="ENSGT00940000161067"/>
<evidence type="ECO:0000256" key="10">
    <source>
        <dbReference type="ARBA" id="ARBA00022989"/>
    </source>
</evidence>
<dbReference type="CDD" id="cd04269">
    <property type="entry name" value="ZnMc_adamalysin_II_like"/>
    <property type="match status" value="1"/>
</dbReference>
<keyword evidence="6 18" id="KW-0812">Transmembrane</keyword>
<dbReference type="FunFam" id="3.40.390.10:FF:000002">
    <property type="entry name" value="Disintegrin and metalloproteinase domain-containing protein 22"/>
    <property type="match status" value="1"/>
</dbReference>
<name>H9GF33_ANOCA</name>
<dbReference type="SUPFAM" id="SSF57552">
    <property type="entry name" value="Blood coagulation inhibitor (disintegrin)"/>
    <property type="match status" value="1"/>
</dbReference>
<keyword evidence="5" id="KW-0800">Toxin</keyword>
<dbReference type="GO" id="GO:0046872">
    <property type="term" value="F:metal ion binding"/>
    <property type="evidence" value="ECO:0007669"/>
    <property type="project" value="UniProtKB-KW"/>
</dbReference>